<proteinExistence type="inferred from homology"/>
<comment type="caution">
    <text evidence="9">The sequence shown here is derived from an EMBL/GenBank/DDBJ whole genome shotgun (WGS) entry which is preliminary data.</text>
</comment>
<dbReference type="PANTHER" id="PTHR10381">
    <property type="entry name" value="ATP-DEPENDENT CLP PROTEASE PROTEOLYTIC SUBUNIT"/>
    <property type="match status" value="1"/>
</dbReference>
<dbReference type="NCBIfam" id="NF001368">
    <property type="entry name" value="PRK00277.1"/>
    <property type="match status" value="1"/>
</dbReference>
<dbReference type="PRINTS" id="PR00127">
    <property type="entry name" value="CLPPROTEASEP"/>
</dbReference>
<sequence length="211" mass="23285">MTARPAAAARHVLPSYAERTPYGHKETNPYDKLFEERIVFLGTAIDDAAANDVIAQLFTLEFMDPDRDISVYINSPGGSHTAMTAIYDTMQFVRCRIQTVCVGQAAGPAAVLLAAGTPGRRAALPHARILLHQPATEGTRGQASDIEIQAEEILRVRAQIETLLARHTGQDADRVGRDIERDRFLTPERARTYGIVDEVIASRKRSRYALT</sequence>
<dbReference type="FunFam" id="3.90.226.10:FF:000002">
    <property type="entry name" value="ATP-dependent Clp protease proteolytic subunit"/>
    <property type="match status" value="1"/>
</dbReference>
<dbReference type="AlphaFoldDB" id="A0A9W6W5N0"/>
<evidence type="ECO:0000256" key="7">
    <source>
        <dbReference type="PROSITE-ProRule" id="PRU10086"/>
    </source>
</evidence>
<keyword evidence="6" id="KW-0963">Cytoplasm</keyword>
<evidence type="ECO:0000313" key="9">
    <source>
        <dbReference type="EMBL" id="GLY90216.1"/>
    </source>
</evidence>
<dbReference type="GO" id="GO:0009368">
    <property type="term" value="C:endopeptidase Clp complex"/>
    <property type="evidence" value="ECO:0007669"/>
    <property type="project" value="TreeGrafter"/>
</dbReference>
<comment type="subunit">
    <text evidence="6">Fourteen ClpP subunits assemble into 2 heptameric rings which stack back to back to give a disk-like structure with a central cavity, resembling the structure of eukaryotic proteasomes.</text>
</comment>
<comment type="function">
    <text evidence="6">Cleaves peptides in various proteins in a process that requires ATP hydrolysis. Has a chymotrypsin-like activity. Plays a major role in the degradation of misfolded proteins.</text>
</comment>
<dbReference type="InterPro" id="IPR029045">
    <property type="entry name" value="ClpP/crotonase-like_dom_sf"/>
</dbReference>
<dbReference type="SUPFAM" id="SSF52096">
    <property type="entry name" value="ClpP/crotonase"/>
    <property type="match status" value="1"/>
</dbReference>
<name>A0A9W6W5N0_9ACTN</name>
<organism evidence="9 10">
    <name type="scientific">Actinoallomurus iriomotensis</name>
    <dbReference type="NCBI Taxonomy" id="478107"/>
    <lineage>
        <taxon>Bacteria</taxon>
        <taxon>Bacillati</taxon>
        <taxon>Actinomycetota</taxon>
        <taxon>Actinomycetes</taxon>
        <taxon>Streptosporangiales</taxon>
        <taxon>Thermomonosporaceae</taxon>
        <taxon>Actinoallomurus</taxon>
    </lineage>
</organism>
<feature type="active site" evidence="6 7">
    <location>
        <position position="132"/>
    </location>
</feature>
<dbReference type="GO" id="GO:0004252">
    <property type="term" value="F:serine-type endopeptidase activity"/>
    <property type="evidence" value="ECO:0007669"/>
    <property type="project" value="UniProtKB-UniRule"/>
</dbReference>
<comment type="similarity">
    <text evidence="1 6 8">Belongs to the peptidase S14 family.</text>
</comment>
<evidence type="ECO:0000313" key="10">
    <source>
        <dbReference type="Proteomes" id="UP001165074"/>
    </source>
</evidence>
<dbReference type="PROSITE" id="PS00382">
    <property type="entry name" value="CLP_PROTEASE_HIS"/>
    <property type="match status" value="1"/>
</dbReference>
<dbReference type="InterPro" id="IPR023562">
    <property type="entry name" value="ClpP/TepA"/>
</dbReference>
<keyword evidence="4 6" id="KW-0720">Serine protease</keyword>
<dbReference type="GO" id="GO:0006515">
    <property type="term" value="P:protein quality control for misfolded or incompletely synthesized proteins"/>
    <property type="evidence" value="ECO:0007669"/>
    <property type="project" value="TreeGrafter"/>
</dbReference>
<evidence type="ECO:0000256" key="3">
    <source>
        <dbReference type="ARBA" id="ARBA00022801"/>
    </source>
</evidence>
<evidence type="ECO:0000256" key="4">
    <source>
        <dbReference type="ARBA" id="ARBA00022825"/>
    </source>
</evidence>
<evidence type="ECO:0000256" key="6">
    <source>
        <dbReference type="HAMAP-Rule" id="MF_00444"/>
    </source>
</evidence>
<dbReference type="GO" id="GO:0051117">
    <property type="term" value="F:ATPase binding"/>
    <property type="evidence" value="ECO:0007669"/>
    <property type="project" value="TreeGrafter"/>
</dbReference>
<comment type="catalytic activity">
    <reaction evidence="5 6 7">
        <text>Hydrolysis of proteins to small peptides in the presence of ATP and magnesium. alpha-casein is the usual test substrate. In the absence of ATP, only oligopeptides shorter than five residues are hydrolyzed (such as succinyl-Leu-Tyr-|-NHMec, and Leu-Tyr-Leu-|-Tyr-Trp, in which cleavage of the -Tyr-|-Leu- and -Tyr-|-Trp bonds also occurs).</text>
        <dbReference type="EC" id="3.4.21.92"/>
    </reaction>
</comment>
<dbReference type="RefSeq" id="WP_285580932.1">
    <property type="nucleotide sequence ID" value="NZ_BSTK01000015.1"/>
</dbReference>
<dbReference type="NCBIfam" id="NF009205">
    <property type="entry name" value="PRK12553.1"/>
    <property type="match status" value="1"/>
</dbReference>
<comment type="subcellular location">
    <subcellularLocation>
        <location evidence="6">Cytoplasm</location>
    </subcellularLocation>
</comment>
<dbReference type="InterPro" id="IPR001907">
    <property type="entry name" value="ClpP"/>
</dbReference>
<dbReference type="Proteomes" id="UP001165074">
    <property type="component" value="Unassembled WGS sequence"/>
</dbReference>
<dbReference type="HAMAP" id="MF_00444">
    <property type="entry name" value="ClpP"/>
    <property type="match status" value="1"/>
</dbReference>
<dbReference type="GO" id="GO:0005737">
    <property type="term" value="C:cytoplasm"/>
    <property type="evidence" value="ECO:0007669"/>
    <property type="project" value="UniProtKB-SubCell"/>
</dbReference>
<dbReference type="InterPro" id="IPR033135">
    <property type="entry name" value="ClpP_His_AS"/>
</dbReference>
<keyword evidence="10" id="KW-1185">Reference proteome</keyword>
<evidence type="ECO:0000256" key="8">
    <source>
        <dbReference type="RuleBase" id="RU003567"/>
    </source>
</evidence>
<dbReference type="PANTHER" id="PTHR10381:SF26">
    <property type="entry name" value="ATP-DEPENDENT CLP PROTEASE PROTEOLYTIC SUBUNIT-LIKE-RELATED"/>
    <property type="match status" value="1"/>
</dbReference>
<gene>
    <name evidence="6 9" type="primary">clpP</name>
    <name evidence="9" type="ORF">Airi02_081450</name>
</gene>
<accession>A0A9W6W5N0</accession>
<protein>
    <recommendedName>
        <fullName evidence="6 8">ATP-dependent Clp protease proteolytic subunit</fullName>
        <ecNumber evidence="6">3.4.21.92</ecNumber>
    </recommendedName>
    <alternativeName>
        <fullName evidence="6">Endopeptidase Clp</fullName>
    </alternativeName>
</protein>
<evidence type="ECO:0000256" key="5">
    <source>
        <dbReference type="ARBA" id="ARBA00034021"/>
    </source>
</evidence>
<reference evidence="9" key="1">
    <citation type="submission" date="2023-03" db="EMBL/GenBank/DDBJ databases">
        <title>Actinoallomurus iriomotensis NBRC 103684.</title>
        <authorList>
            <person name="Ichikawa N."/>
            <person name="Sato H."/>
            <person name="Tonouchi N."/>
        </authorList>
    </citation>
    <scope>NUCLEOTIDE SEQUENCE</scope>
    <source>
        <strain evidence="9">NBRC 103684</strain>
    </source>
</reference>
<dbReference type="EMBL" id="BSTK01000015">
    <property type="protein sequence ID" value="GLY90216.1"/>
    <property type="molecule type" value="Genomic_DNA"/>
</dbReference>
<dbReference type="Gene3D" id="3.90.226.10">
    <property type="entry name" value="2-enoyl-CoA Hydratase, Chain A, domain 1"/>
    <property type="match status" value="1"/>
</dbReference>
<dbReference type="CDD" id="cd07017">
    <property type="entry name" value="S14_ClpP_2"/>
    <property type="match status" value="1"/>
</dbReference>
<evidence type="ECO:0000256" key="2">
    <source>
        <dbReference type="ARBA" id="ARBA00022670"/>
    </source>
</evidence>
<keyword evidence="2 6" id="KW-0645">Protease</keyword>
<dbReference type="GO" id="GO:0004176">
    <property type="term" value="F:ATP-dependent peptidase activity"/>
    <property type="evidence" value="ECO:0007669"/>
    <property type="project" value="InterPro"/>
</dbReference>
<evidence type="ECO:0000256" key="1">
    <source>
        <dbReference type="ARBA" id="ARBA00007039"/>
    </source>
</evidence>
<keyword evidence="3 6" id="KW-0378">Hydrolase</keyword>
<dbReference type="EC" id="3.4.21.92" evidence="6"/>
<comment type="caution">
    <text evidence="6">Lacks conserved residue(s) required for the propagation of feature annotation.</text>
</comment>
<dbReference type="Pfam" id="PF00574">
    <property type="entry name" value="CLP_protease"/>
    <property type="match status" value="1"/>
</dbReference>